<sequence length="541" mass="59274">MTTLRVSGLLRQRLVATYLLGLGVLPLARADLTDNLVASPTAMSLGNAVTADPPGVESIHMNPAGLARMEGNTKTDSVFIASIRTKASFKSAPDFDIGGFKDDPLNGTHTGPVRQAMYIPVVGVPHWRLPAVVVPGMGYTWNEAGSPFTFGTLTYLSMAFTIDRTQDKDDPGRYQGKLMDIQRLVYLSPSVGYKVSDTLRVGVSVPIAYANFAIDTDMRFPNKLLGITGQLQKGVCPEGNSNVIDSFFFGLCAGGKEGMLDPFKKAASFKVDMTAPFEPTINLGVLWEPKKWFGMGIVYQGGSSTTYKGEYEFHTDPMLRQFVKGMNSSLLGPIVGAIVGFPQEIPEIQAGNVISSINHPARVQMGIKVKPLDFVQLNMDIGYADWSKWKTVTLKFDKDIALLQMGRLFGVANPRELTLNMGMQNVISYGFGMQIQATDKLALRLGYEPRKSSIPANKLSLFSPMPDTKLKSVGFQYKFDSGAVMNVAASYLKGTYNVPARTNCNLNCDDFFNLIYNPYAGMDVKGDLIVRYFGMSYTHPF</sequence>
<reference evidence="8 9" key="1">
    <citation type="journal article" date="2011" name="Int. J. Syst. Evol. Microbiol.">
        <title>Description of Undibacterium oligocarboniphilum sp. nov., isolated from purified water, and Undibacterium pigrum strain CCUG 49012 as the type strain of Undibacterium parvum sp. nov., and emended descriptions of the genus Undibacterium and the species Undibacterium pigrum.</title>
        <authorList>
            <person name="Eder W."/>
            <person name="Wanner G."/>
            <person name="Ludwig W."/>
            <person name="Busse H.J."/>
            <person name="Ziemke-Kageler F."/>
            <person name="Lang E."/>
        </authorList>
    </citation>
    <scope>NUCLEOTIDE SEQUENCE [LARGE SCALE GENOMIC DNA]</scope>
    <source>
        <strain evidence="8 9">DSM 23061</strain>
    </source>
</reference>
<dbReference type="SUPFAM" id="SSF56935">
    <property type="entry name" value="Porins"/>
    <property type="match status" value="1"/>
</dbReference>
<evidence type="ECO:0000313" key="9">
    <source>
        <dbReference type="Proteomes" id="UP000275663"/>
    </source>
</evidence>
<evidence type="ECO:0000256" key="7">
    <source>
        <dbReference type="ARBA" id="ARBA00023237"/>
    </source>
</evidence>
<comment type="similarity">
    <text evidence="2">Belongs to the OmpP1/FadL family.</text>
</comment>
<dbReference type="AlphaFoldDB" id="A0A3S5HM15"/>
<dbReference type="GO" id="GO:0015483">
    <property type="term" value="F:long-chain fatty acid transporting porin activity"/>
    <property type="evidence" value="ECO:0007669"/>
    <property type="project" value="TreeGrafter"/>
</dbReference>
<dbReference type="GO" id="GO:0009279">
    <property type="term" value="C:cell outer membrane"/>
    <property type="evidence" value="ECO:0007669"/>
    <property type="project" value="UniProtKB-SubCell"/>
</dbReference>
<dbReference type="PANTHER" id="PTHR35093">
    <property type="entry name" value="OUTER MEMBRANE PROTEIN NMB0088-RELATED"/>
    <property type="match status" value="1"/>
</dbReference>
<dbReference type="EMBL" id="CP034464">
    <property type="protein sequence ID" value="AZP13658.1"/>
    <property type="molecule type" value="Genomic_DNA"/>
</dbReference>
<dbReference type="Pfam" id="PF03349">
    <property type="entry name" value="Toluene_X"/>
    <property type="match status" value="1"/>
</dbReference>
<dbReference type="Proteomes" id="UP000275663">
    <property type="component" value="Chromosome"/>
</dbReference>
<proteinExistence type="inferred from homology"/>
<keyword evidence="6" id="KW-0472">Membrane</keyword>
<evidence type="ECO:0000256" key="3">
    <source>
        <dbReference type="ARBA" id="ARBA00022452"/>
    </source>
</evidence>
<evidence type="ECO:0000313" key="8">
    <source>
        <dbReference type="EMBL" id="AZP13658.1"/>
    </source>
</evidence>
<dbReference type="KEGG" id="upv:EJN92_17715"/>
<name>A0A3S5HM15_9BURK</name>
<evidence type="ECO:0000256" key="6">
    <source>
        <dbReference type="ARBA" id="ARBA00023136"/>
    </source>
</evidence>
<organism evidence="8 9">
    <name type="scientific">Undibacterium parvum</name>
    <dbReference type="NCBI Taxonomy" id="401471"/>
    <lineage>
        <taxon>Bacteria</taxon>
        <taxon>Pseudomonadati</taxon>
        <taxon>Pseudomonadota</taxon>
        <taxon>Betaproteobacteria</taxon>
        <taxon>Burkholderiales</taxon>
        <taxon>Oxalobacteraceae</taxon>
        <taxon>Undibacterium</taxon>
    </lineage>
</organism>
<evidence type="ECO:0000256" key="2">
    <source>
        <dbReference type="ARBA" id="ARBA00008163"/>
    </source>
</evidence>
<accession>A0A3S5HM15</accession>
<dbReference type="InterPro" id="IPR005017">
    <property type="entry name" value="OMPP1/FadL/TodX"/>
</dbReference>
<keyword evidence="3" id="KW-1134">Transmembrane beta strand</keyword>
<dbReference type="Gene3D" id="2.40.160.60">
    <property type="entry name" value="Outer membrane protein transport protein (OMPP1/FadL/TodX)"/>
    <property type="match status" value="1"/>
</dbReference>
<keyword evidence="9" id="KW-1185">Reference proteome</keyword>
<evidence type="ECO:0000256" key="5">
    <source>
        <dbReference type="ARBA" id="ARBA00022729"/>
    </source>
</evidence>
<keyword evidence="4" id="KW-0812">Transmembrane</keyword>
<dbReference type="PANTHER" id="PTHR35093:SF8">
    <property type="entry name" value="OUTER MEMBRANE PROTEIN NMB0088-RELATED"/>
    <property type="match status" value="1"/>
</dbReference>
<evidence type="ECO:0000256" key="4">
    <source>
        <dbReference type="ARBA" id="ARBA00022692"/>
    </source>
</evidence>
<dbReference type="OrthoDB" id="19849at2"/>
<evidence type="ECO:0000256" key="1">
    <source>
        <dbReference type="ARBA" id="ARBA00004571"/>
    </source>
</evidence>
<keyword evidence="7" id="KW-0998">Cell outer membrane</keyword>
<comment type="subcellular location">
    <subcellularLocation>
        <location evidence="1">Cell outer membrane</location>
        <topology evidence="1">Multi-pass membrane protein</topology>
    </subcellularLocation>
</comment>
<dbReference type="RefSeq" id="WP_126129027.1">
    <property type="nucleotide sequence ID" value="NZ_CP034464.1"/>
</dbReference>
<gene>
    <name evidence="8" type="ORF">EJN92_17715</name>
</gene>
<keyword evidence="5" id="KW-0732">Signal</keyword>
<protein>
    <submittedName>
        <fullName evidence="8">Outer membrane transport protein</fullName>
    </submittedName>
</protein>